<organism evidence="2 3">
    <name type="scientific">Alteromonas aquimaris</name>
    <dbReference type="NCBI Taxonomy" id="2998417"/>
    <lineage>
        <taxon>Bacteria</taxon>
        <taxon>Pseudomonadati</taxon>
        <taxon>Pseudomonadota</taxon>
        <taxon>Gammaproteobacteria</taxon>
        <taxon>Alteromonadales</taxon>
        <taxon>Alteromonadaceae</taxon>
        <taxon>Alteromonas/Salinimonas group</taxon>
        <taxon>Alteromonas</taxon>
    </lineage>
</organism>
<dbReference type="EMBL" id="JAPFRD010000013">
    <property type="protein sequence ID" value="MCW8109723.1"/>
    <property type="molecule type" value="Genomic_DNA"/>
</dbReference>
<sequence>MKYHHLKVVAFFAAASIGFTTSAQQTVTAQIHTSLLAEQAAFGKNCAEASSYLSGKINWHVEGAVKSKSELVNLCHFISQKKGMPPRKLIDHKLTELSAVSGFSVSTYSVGKHAEKVQVVTKIWNKVQEQWQVVHAQESTSVKKEKESI</sequence>
<name>A0ABT3PAB1_9ALTE</name>
<feature type="chain" id="PRO_5046901206" description="DUF4440 domain-containing protein" evidence="1">
    <location>
        <begin position="24"/>
        <end position="149"/>
    </location>
</feature>
<evidence type="ECO:0000313" key="2">
    <source>
        <dbReference type="EMBL" id="MCW8109723.1"/>
    </source>
</evidence>
<evidence type="ECO:0008006" key="4">
    <source>
        <dbReference type="Google" id="ProtNLM"/>
    </source>
</evidence>
<proteinExistence type="predicted"/>
<comment type="caution">
    <text evidence="2">The sequence shown here is derived from an EMBL/GenBank/DDBJ whole genome shotgun (WGS) entry which is preliminary data.</text>
</comment>
<gene>
    <name evidence="2" type="ORF">OPS25_14550</name>
</gene>
<reference evidence="2" key="1">
    <citation type="submission" date="2022-11" db="EMBL/GenBank/DDBJ databases">
        <title>Alteromonas sp. nov., isolated from sea water of the Qingdao.</title>
        <authorList>
            <person name="Wang Q."/>
        </authorList>
    </citation>
    <scope>NUCLEOTIDE SEQUENCE</scope>
    <source>
        <strain evidence="2">ASW11-7</strain>
    </source>
</reference>
<keyword evidence="1" id="KW-0732">Signal</keyword>
<evidence type="ECO:0000313" key="3">
    <source>
        <dbReference type="Proteomes" id="UP001142810"/>
    </source>
</evidence>
<accession>A0ABT3PAB1</accession>
<keyword evidence="3" id="KW-1185">Reference proteome</keyword>
<protein>
    <recommendedName>
        <fullName evidence="4">DUF4440 domain-containing protein</fullName>
    </recommendedName>
</protein>
<dbReference type="RefSeq" id="WP_265618578.1">
    <property type="nucleotide sequence ID" value="NZ_JAPFRD010000013.1"/>
</dbReference>
<dbReference type="Proteomes" id="UP001142810">
    <property type="component" value="Unassembled WGS sequence"/>
</dbReference>
<evidence type="ECO:0000256" key="1">
    <source>
        <dbReference type="SAM" id="SignalP"/>
    </source>
</evidence>
<feature type="signal peptide" evidence="1">
    <location>
        <begin position="1"/>
        <end position="23"/>
    </location>
</feature>